<dbReference type="InterPro" id="IPR052523">
    <property type="entry name" value="Trichothecene_AcTrans"/>
</dbReference>
<dbReference type="CDD" id="cd04301">
    <property type="entry name" value="NAT_SF"/>
    <property type="match status" value="1"/>
</dbReference>
<dbReference type="Proteomes" id="UP000240883">
    <property type="component" value="Unassembled WGS sequence"/>
</dbReference>
<sequence>MTLKLCAMTVEDTLSWTRIRSLAYAGPTHNLIHAGPISESSIRGVAMDRKKEIGKPHSWHWKVVDTDRQPSAEDPPDNGGRTIAFAVWSAHNLPSPKEPAAETTNKTKIPKIDASQAENEPEVVEEPFLPPELKPEILSALLTPLNKARKEIMGDKPYFMLNSLATHPDYRGRGAANMLLDWGMCKADEERWTTYLDTSHMGRKIYEKKGFRLIRELDFDRTLWGGEGMDWHGCMLREGRNI</sequence>
<dbReference type="Pfam" id="PF13508">
    <property type="entry name" value="Acetyltransf_7"/>
    <property type="match status" value="1"/>
</dbReference>
<dbReference type="EMBL" id="KZ678129">
    <property type="protein sequence ID" value="PSN73327.1"/>
    <property type="molecule type" value="Genomic_DNA"/>
</dbReference>
<dbReference type="SUPFAM" id="SSF55729">
    <property type="entry name" value="Acyl-CoA N-acyltransferases (Nat)"/>
    <property type="match status" value="1"/>
</dbReference>
<name>A0A2T2P6J4_CORCC</name>
<reference evidence="2 3" key="1">
    <citation type="journal article" date="2018" name="Front. Microbiol.">
        <title>Genome-Wide Analysis of Corynespora cassiicola Leaf Fall Disease Putative Effectors.</title>
        <authorList>
            <person name="Lopez D."/>
            <person name="Ribeiro S."/>
            <person name="Label P."/>
            <person name="Fumanal B."/>
            <person name="Venisse J.S."/>
            <person name="Kohler A."/>
            <person name="de Oliveira R.R."/>
            <person name="Labutti K."/>
            <person name="Lipzen A."/>
            <person name="Lail K."/>
            <person name="Bauer D."/>
            <person name="Ohm R.A."/>
            <person name="Barry K.W."/>
            <person name="Spatafora J."/>
            <person name="Grigoriev I.V."/>
            <person name="Martin F.M."/>
            <person name="Pujade-Renaud V."/>
        </authorList>
    </citation>
    <scope>NUCLEOTIDE SEQUENCE [LARGE SCALE GENOMIC DNA]</scope>
    <source>
        <strain evidence="2 3">Philippines</strain>
    </source>
</reference>
<gene>
    <name evidence="2" type="ORF">BS50DRAFT_185038</name>
</gene>
<protein>
    <recommendedName>
        <fullName evidence="1">N-acetyltransferase domain-containing protein</fullName>
    </recommendedName>
</protein>
<dbReference type="PROSITE" id="PS51186">
    <property type="entry name" value="GNAT"/>
    <property type="match status" value="1"/>
</dbReference>
<dbReference type="InterPro" id="IPR016181">
    <property type="entry name" value="Acyl_CoA_acyltransferase"/>
</dbReference>
<dbReference type="InterPro" id="IPR000182">
    <property type="entry name" value="GNAT_dom"/>
</dbReference>
<evidence type="ECO:0000313" key="3">
    <source>
        <dbReference type="Proteomes" id="UP000240883"/>
    </source>
</evidence>
<keyword evidence="3" id="KW-1185">Reference proteome</keyword>
<dbReference type="AlphaFoldDB" id="A0A2T2P6J4"/>
<dbReference type="GO" id="GO:0016747">
    <property type="term" value="F:acyltransferase activity, transferring groups other than amino-acyl groups"/>
    <property type="evidence" value="ECO:0007669"/>
    <property type="project" value="InterPro"/>
</dbReference>
<accession>A0A2T2P6J4</accession>
<dbReference type="PANTHER" id="PTHR42791:SF14">
    <property type="entry name" value="N-ACETYLTRANSFERASE DOMAIN-CONTAINING PROTEIN"/>
    <property type="match status" value="1"/>
</dbReference>
<proteinExistence type="predicted"/>
<feature type="domain" description="N-acetyltransferase" evidence="1">
    <location>
        <begin position="107"/>
        <end position="237"/>
    </location>
</feature>
<dbReference type="Gene3D" id="3.40.630.30">
    <property type="match status" value="1"/>
</dbReference>
<evidence type="ECO:0000313" key="2">
    <source>
        <dbReference type="EMBL" id="PSN73327.1"/>
    </source>
</evidence>
<evidence type="ECO:0000259" key="1">
    <source>
        <dbReference type="PROSITE" id="PS51186"/>
    </source>
</evidence>
<dbReference type="PANTHER" id="PTHR42791">
    <property type="entry name" value="GNAT FAMILY ACETYLTRANSFERASE"/>
    <property type="match status" value="1"/>
</dbReference>
<organism evidence="2 3">
    <name type="scientific">Corynespora cassiicola Philippines</name>
    <dbReference type="NCBI Taxonomy" id="1448308"/>
    <lineage>
        <taxon>Eukaryota</taxon>
        <taxon>Fungi</taxon>
        <taxon>Dikarya</taxon>
        <taxon>Ascomycota</taxon>
        <taxon>Pezizomycotina</taxon>
        <taxon>Dothideomycetes</taxon>
        <taxon>Pleosporomycetidae</taxon>
        <taxon>Pleosporales</taxon>
        <taxon>Corynesporascaceae</taxon>
        <taxon>Corynespora</taxon>
    </lineage>
</organism>
<dbReference type="OrthoDB" id="410198at2759"/>
<dbReference type="STRING" id="1448308.A0A2T2P6J4"/>